<organism evidence="1 2">
    <name type="scientific">Artomyces pyxidatus</name>
    <dbReference type="NCBI Taxonomy" id="48021"/>
    <lineage>
        <taxon>Eukaryota</taxon>
        <taxon>Fungi</taxon>
        <taxon>Dikarya</taxon>
        <taxon>Basidiomycota</taxon>
        <taxon>Agaricomycotina</taxon>
        <taxon>Agaricomycetes</taxon>
        <taxon>Russulales</taxon>
        <taxon>Auriscalpiaceae</taxon>
        <taxon>Artomyces</taxon>
    </lineage>
</organism>
<reference evidence="1" key="2">
    <citation type="journal article" date="2022" name="New Phytol.">
        <title>Evolutionary transition to the ectomycorrhizal habit in the genomes of a hyperdiverse lineage of mushroom-forming fungi.</title>
        <authorList>
            <person name="Looney B."/>
            <person name="Miyauchi S."/>
            <person name="Morin E."/>
            <person name="Drula E."/>
            <person name="Courty P.E."/>
            <person name="Kohler A."/>
            <person name="Kuo A."/>
            <person name="LaButti K."/>
            <person name="Pangilinan J."/>
            <person name="Lipzen A."/>
            <person name="Riley R."/>
            <person name="Andreopoulos W."/>
            <person name="He G."/>
            <person name="Johnson J."/>
            <person name="Nolan M."/>
            <person name="Tritt A."/>
            <person name="Barry K.W."/>
            <person name="Grigoriev I.V."/>
            <person name="Nagy L.G."/>
            <person name="Hibbett D."/>
            <person name="Henrissat B."/>
            <person name="Matheny P.B."/>
            <person name="Labbe J."/>
            <person name="Martin F.M."/>
        </authorList>
    </citation>
    <scope>NUCLEOTIDE SEQUENCE</scope>
    <source>
        <strain evidence="1">HHB10654</strain>
    </source>
</reference>
<keyword evidence="2" id="KW-1185">Reference proteome</keyword>
<sequence>MAEENTSSSATKSAQSSSSSAAAKNTYKPETDYEYYKSWGGYHNFLLSYGLKPYNLEDVEEGKAILAAFREADKYAHDQEQLGN</sequence>
<evidence type="ECO:0000313" key="1">
    <source>
        <dbReference type="EMBL" id="KAI0054294.1"/>
    </source>
</evidence>
<dbReference type="EMBL" id="MU277541">
    <property type="protein sequence ID" value="KAI0054294.1"/>
    <property type="molecule type" value="Genomic_DNA"/>
</dbReference>
<dbReference type="Proteomes" id="UP000814140">
    <property type="component" value="Unassembled WGS sequence"/>
</dbReference>
<evidence type="ECO:0000313" key="2">
    <source>
        <dbReference type="Proteomes" id="UP000814140"/>
    </source>
</evidence>
<gene>
    <name evidence="1" type="ORF">BV25DRAFT_1866466</name>
</gene>
<accession>A0ACB8SCL8</accession>
<name>A0ACB8SCL8_9AGAM</name>
<reference evidence="1" key="1">
    <citation type="submission" date="2021-03" db="EMBL/GenBank/DDBJ databases">
        <authorList>
            <consortium name="DOE Joint Genome Institute"/>
            <person name="Ahrendt S."/>
            <person name="Looney B.P."/>
            <person name="Miyauchi S."/>
            <person name="Morin E."/>
            <person name="Drula E."/>
            <person name="Courty P.E."/>
            <person name="Chicoki N."/>
            <person name="Fauchery L."/>
            <person name="Kohler A."/>
            <person name="Kuo A."/>
            <person name="Labutti K."/>
            <person name="Pangilinan J."/>
            <person name="Lipzen A."/>
            <person name="Riley R."/>
            <person name="Andreopoulos W."/>
            <person name="He G."/>
            <person name="Johnson J."/>
            <person name="Barry K.W."/>
            <person name="Grigoriev I.V."/>
            <person name="Nagy L."/>
            <person name="Hibbett D."/>
            <person name="Henrissat B."/>
            <person name="Matheny P.B."/>
            <person name="Labbe J."/>
            <person name="Martin F."/>
        </authorList>
    </citation>
    <scope>NUCLEOTIDE SEQUENCE</scope>
    <source>
        <strain evidence="1">HHB10654</strain>
    </source>
</reference>
<protein>
    <submittedName>
        <fullName evidence="1">Uncharacterized protein</fullName>
    </submittedName>
</protein>
<comment type="caution">
    <text evidence="1">The sequence shown here is derived from an EMBL/GenBank/DDBJ whole genome shotgun (WGS) entry which is preliminary data.</text>
</comment>
<proteinExistence type="predicted"/>